<dbReference type="RefSeq" id="WP_176518579.1">
    <property type="nucleotide sequence ID" value="NZ_OBMT01000003.1"/>
</dbReference>
<organism evidence="1 2">
    <name type="scientific">Rhodobacter maris</name>
    <dbReference type="NCBI Taxonomy" id="446682"/>
    <lineage>
        <taxon>Bacteria</taxon>
        <taxon>Pseudomonadati</taxon>
        <taxon>Pseudomonadota</taxon>
        <taxon>Alphaproteobacteria</taxon>
        <taxon>Rhodobacterales</taxon>
        <taxon>Rhodobacter group</taxon>
        <taxon>Rhodobacter</taxon>
    </lineage>
</organism>
<evidence type="ECO:0000313" key="1">
    <source>
        <dbReference type="EMBL" id="SOC03378.1"/>
    </source>
</evidence>
<evidence type="ECO:0000313" key="2">
    <source>
        <dbReference type="Proteomes" id="UP000219111"/>
    </source>
</evidence>
<proteinExistence type="predicted"/>
<dbReference type="AlphaFoldDB" id="A0A285S796"/>
<gene>
    <name evidence="1" type="ORF">SAMN05877831_103347</name>
</gene>
<dbReference type="Proteomes" id="UP000219111">
    <property type="component" value="Unassembled WGS sequence"/>
</dbReference>
<sequence>MMQLAVFFATLFVIMMLAARLNRDDLRLRRPTPRTSNGSELSCGFDGAADCASGDD</sequence>
<keyword evidence="2" id="KW-1185">Reference proteome</keyword>
<accession>A0A285S796</accession>
<dbReference type="EMBL" id="OBMT01000003">
    <property type="protein sequence ID" value="SOC03378.1"/>
    <property type="molecule type" value="Genomic_DNA"/>
</dbReference>
<reference evidence="2" key="1">
    <citation type="submission" date="2017-08" db="EMBL/GenBank/DDBJ databases">
        <authorList>
            <person name="Varghese N."/>
            <person name="Submissions S."/>
        </authorList>
    </citation>
    <scope>NUCLEOTIDE SEQUENCE [LARGE SCALE GENOMIC DNA]</scope>
    <source>
        <strain evidence="2">JA276</strain>
    </source>
</reference>
<name>A0A285S796_9RHOB</name>
<protein>
    <submittedName>
        <fullName evidence="1">Uncharacterized protein</fullName>
    </submittedName>
</protein>